<dbReference type="OrthoDB" id="20582at2759"/>
<reference evidence="5" key="1">
    <citation type="submission" date="2018-01" db="EMBL/GenBank/DDBJ databases">
        <authorList>
            <person name="Alioto T."/>
            <person name="Alioto T."/>
        </authorList>
    </citation>
    <scope>NUCLEOTIDE SEQUENCE [LARGE SCALE GENOMIC DNA]</scope>
</reference>
<sequence>MEAILNTQFQQLEDIIGEILKVKKSGHNSETLRTAAALKFVALKHANREVKHKIKSGRDNLHLEKCKVDISRLQLQNLLYEVSHLKKDIVRCEKFKSRDSDLDLLPDTEYATKLPSIAESKSEPESKHLKHLQRLECELRLRKDLDKQYSFLLSSKQELLQENLNQNQRYVSFAPALRTLKGATKPLHDALQLSLDVEWKLSAVVKYLPKPLYILFINLQSLQRASDEPSFNAEVVGYESEAQMQELTNLKQMPTARRDYSEKDIELSRKLTSVENPLDKALNPHPLHIRVTLGASGSIQLVLLIRYFDLLKCTTVWPQLSVSNNTNHQGDTNFVQHLLRHLFANDLGNEIPIPGIQYDLQNKDLTPEQCIRYLESKDFGKAYCWLQSMCSIPTVDSSMLYKHELNLNKSMREIIARIKRRWNAWLKLSQQIRGLTNKDIDLFTLKENVYPAALSCSLVQWTAITLEEFLAQNSDVLNISPDDKGITYNSYRAVIVRGSAKMECFIRIPSNYPLEMPLWILSVHWNGRHTSQNNSAIKMMEYWTNSLQPKQLEANDRFLYAQLFRTIYSFDIFLETEGSMQTNIEYNKEKPYISAFAKRCRLRPYKYIKKGSVYAFKQ</sequence>
<dbReference type="AlphaFoldDB" id="A0A3B0JIW7"/>
<gene>
    <name evidence="4" type="ORF">DGUA_6G000617</name>
</gene>
<dbReference type="PANTHER" id="PTHR13375">
    <property type="entry name" value="FMS INTERACTING PROTEIN"/>
    <property type="match status" value="1"/>
</dbReference>
<keyword evidence="3" id="KW-0539">Nucleus</keyword>
<dbReference type="Pfam" id="PF09766">
    <property type="entry name" value="FmiP_Thoc5"/>
    <property type="match status" value="1"/>
</dbReference>
<dbReference type="GO" id="GO:0006406">
    <property type="term" value="P:mRNA export from nucleus"/>
    <property type="evidence" value="ECO:0007669"/>
    <property type="project" value="TreeGrafter"/>
</dbReference>
<dbReference type="STRING" id="7266.A0A3B0JIW7"/>
<evidence type="ECO:0000313" key="5">
    <source>
        <dbReference type="Proteomes" id="UP000268350"/>
    </source>
</evidence>
<dbReference type="InterPro" id="IPR038765">
    <property type="entry name" value="Papain-like_cys_pep_sf"/>
</dbReference>
<comment type="similarity">
    <text evidence="2">Belongs to the THOC5 family.</text>
</comment>
<evidence type="ECO:0000256" key="1">
    <source>
        <dbReference type="ARBA" id="ARBA00004123"/>
    </source>
</evidence>
<dbReference type="EMBL" id="OUUW01000001">
    <property type="protein sequence ID" value="SPP73186.1"/>
    <property type="molecule type" value="Genomic_DNA"/>
</dbReference>
<accession>A0A3B0JIW7</accession>
<protein>
    <submittedName>
        <fullName evidence="4">Blast:THO complex subunit 5</fullName>
    </submittedName>
</protein>
<comment type="subcellular location">
    <subcellularLocation>
        <location evidence="1">Nucleus</location>
    </subcellularLocation>
</comment>
<dbReference type="SUPFAM" id="SSF54001">
    <property type="entry name" value="Cysteine proteinases"/>
    <property type="match status" value="1"/>
</dbReference>
<dbReference type="PANTHER" id="PTHR13375:SF3">
    <property type="entry name" value="THO COMPLEX SUBUNIT 5 HOMOLOG"/>
    <property type="match status" value="1"/>
</dbReference>
<keyword evidence="5" id="KW-1185">Reference proteome</keyword>
<name>A0A3B0JIW7_DROGU</name>
<dbReference type="InterPro" id="IPR019163">
    <property type="entry name" value="THO_Thoc5"/>
</dbReference>
<dbReference type="Proteomes" id="UP000268350">
    <property type="component" value="Unassembled WGS sequence"/>
</dbReference>
<organism evidence="4 5">
    <name type="scientific">Drosophila guanche</name>
    <name type="common">Fruit fly</name>
    <dbReference type="NCBI Taxonomy" id="7266"/>
    <lineage>
        <taxon>Eukaryota</taxon>
        <taxon>Metazoa</taxon>
        <taxon>Ecdysozoa</taxon>
        <taxon>Arthropoda</taxon>
        <taxon>Hexapoda</taxon>
        <taxon>Insecta</taxon>
        <taxon>Pterygota</taxon>
        <taxon>Neoptera</taxon>
        <taxon>Endopterygota</taxon>
        <taxon>Diptera</taxon>
        <taxon>Brachycera</taxon>
        <taxon>Muscomorpha</taxon>
        <taxon>Ephydroidea</taxon>
        <taxon>Drosophilidae</taxon>
        <taxon>Drosophila</taxon>
        <taxon>Sophophora</taxon>
    </lineage>
</organism>
<evidence type="ECO:0000313" key="4">
    <source>
        <dbReference type="EMBL" id="SPP73186.1"/>
    </source>
</evidence>
<proteinExistence type="inferred from homology"/>
<dbReference type="OMA" id="YEVMHLK"/>
<dbReference type="GO" id="GO:0000445">
    <property type="term" value="C:THO complex part of transcription export complex"/>
    <property type="evidence" value="ECO:0007669"/>
    <property type="project" value="TreeGrafter"/>
</dbReference>
<evidence type="ECO:0000256" key="2">
    <source>
        <dbReference type="ARBA" id="ARBA00008044"/>
    </source>
</evidence>
<dbReference type="GO" id="GO:0003729">
    <property type="term" value="F:mRNA binding"/>
    <property type="evidence" value="ECO:0007669"/>
    <property type="project" value="TreeGrafter"/>
</dbReference>
<evidence type="ECO:0000256" key="3">
    <source>
        <dbReference type="ARBA" id="ARBA00023242"/>
    </source>
</evidence>